<evidence type="ECO:0000259" key="1">
    <source>
        <dbReference type="Pfam" id="PF12146"/>
    </source>
</evidence>
<protein>
    <submittedName>
        <fullName evidence="2">Alpha/beta fold hydrolase</fullName>
    </submittedName>
</protein>
<dbReference type="Pfam" id="PF12146">
    <property type="entry name" value="Hydrolase_4"/>
    <property type="match status" value="1"/>
</dbReference>
<dbReference type="PANTHER" id="PTHR11614">
    <property type="entry name" value="PHOSPHOLIPASE-RELATED"/>
    <property type="match status" value="1"/>
</dbReference>
<sequence>MEREPHFHRFVLTKIAPFISQFPIQYINGKRNCAIAYRHFVHLNPSKRQLIVLVNGRSENLLKWSEVAYDFYQQGFDVLQFDHRGQGYSDRLLKDQYKGYIDEFRFYVEDMDSLISYVNSKYNYKNQYVIAHSMGALISSYYLANFDHQIKSAVFSAPFFGLPTEHPLRDELIINLMMLFGQGQRYVFGKTEYKPADLKVNELSFCKTRMRWMNRINRHNPELRLGSPTFRWIHLCLIAIKQLPSILPRIEIPVLILRAEKEKIVKNENLDQLATFLPQSKVQVVPNAKHEILFERDSIRNKVLAQIISFFILSFQQDTTKE</sequence>
<dbReference type="EMBL" id="JBHTJN010000004">
    <property type="protein sequence ID" value="MFD0965711.1"/>
    <property type="molecule type" value="Genomic_DNA"/>
</dbReference>
<gene>
    <name evidence="2" type="ORF">ACFQ02_02390</name>
</gene>
<reference evidence="3" key="1">
    <citation type="journal article" date="2019" name="Int. J. Syst. Evol. Microbiol.">
        <title>The Global Catalogue of Microorganisms (GCM) 10K type strain sequencing project: providing services to taxonomists for standard genome sequencing and annotation.</title>
        <authorList>
            <consortium name="The Broad Institute Genomics Platform"/>
            <consortium name="The Broad Institute Genome Sequencing Center for Infectious Disease"/>
            <person name="Wu L."/>
            <person name="Ma J."/>
        </authorList>
    </citation>
    <scope>NUCLEOTIDE SEQUENCE [LARGE SCALE GENOMIC DNA]</scope>
    <source>
        <strain evidence="3">CCUG 61707</strain>
    </source>
</reference>
<proteinExistence type="predicted"/>
<dbReference type="InterPro" id="IPR029058">
    <property type="entry name" value="AB_hydrolase_fold"/>
</dbReference>
<accession>A0ABW3I799</accession>
<dbReference type="GO" id="GO:0016787">
    <property type="term" value="F:hydrolase activity"/>
    <property type="evidence" value="ECO:0007669"/>
    <property type="project" value="UniProtKB-KW"/>
</dbReference>
<dbReference type="RefSeq" id="WP_380818792.1">
    <property type="nucleotide sequence ID" value="NZ_JBHTJN010000004.1"/>
</dbReference>
<dbReference type="InterPro" id="IPR022742">
    <property type="entry name" value="Hydrolase_4"/>
</dbReference>
<organism evidence="2 3">
    <name type="scientific">Seminibacterium arietis</name>
    <dbReference type="NCBI Taxonomy" id="1173502"/>
    <lineage>
        <taxon>Bacteria</taxon>
        <taxon>Pseudomonadati</taxon>
        <taxon>Pseudomonadota</taxon>
        <taxon>Gammaproteobacteria</taxon>
        <taxon>Pasteurellales</taxon>
        <taxon>Pasteurellaceae</taxon>
        <taxon>Seminibacterium</taxon>
    </lineage>
</organism>
<evidence type="ECO:0000313" key="2">
    <source>
        <dbReference type="EMBL" id="MFD0965711.1"/>
    </source>
</evidence>
<dbReference type="InterPro" id="IPR051044">
    <property type="entry name" value="MAG_DAG_Lipase"/>
</dbReference>
<evidence type="ECO:0000313" key="3">
    <source>
        <dbReference type="Proteomes" id="UP001596996"/>
    </source>
</evidence>
<keyword evidence="3" id="KW-1185">Reference proteome</keyword>
<dbReference type="Proteomes" id="UP001596996">
    <property type="component" value="Unassembled WGS sequence"/>
</dbReference>
<name>A0ABW3I799_9PAST</name>
<dbReference type="Gene3D" id="3.40.50.1820">
    <property type="entry name" value="alpha/beta hydrolase"/>
    <property type="match status" value="1"/>
</dbReference>
<dbReference type="SUPFAM" id="SSF53474">
    <property type="entry name" value="alpha/beta-Hydrolases"/>
    <property type="match status" value="1"/>
</dbReference>
<comment type="caution">
    <text evidence="2">The sequence shown here is derived from an EMBL/GenBank/DDBJ whole genome shotgun (WGS) entry which is preliminary data.</text>
</comment>
<keyword evidence="2" id="KW-0378">Hydrolase</keyword>
<feature type="domain" description="Serine aminopeptidase S33" evidence="1">
    <location>
        <begin position="46"/>
        <end position="297"/>
    </location>
</feature>